<keyword evidence="3 7" id="KW-0812">Transmembrane</keyword>
<keyword evidence="9" id="KW-1185">Reference proteome</keyword>
<gene>
    <name evidence="8" type="ordered locus">CPF_2848</name>
</gene>
<dbReference type="eggNOG" id="COG4129">
    <property type="taxonomic scope" value="Bacteria"/>
</dbReference>
<evidence type="ECO:0000256" key="5">
    <source>
        <dbReference type="ARBA" id="ARBA00023136"/>
    </source>
</evidence>
<organism evidence="8 9">
    <name type="scientific">Clostridium perfringens (strain ATCC 13124 / DSM 756 / JCM 1290 / NCIMB 6125 / NCTC 8237 / Type A)</name>
    <dbReference type="NCBI Taxonomy" id="195103"/>
    <lineage>
        <taxon>Bacteria</taxon>
        <taxon>Bacillati</taxon>
        <taxon>Bacillota</taxon>
        <taxon>Clostridia</taxon>
        <taxon>Eubacteriales</taxon>
        <taxon>Clostridiaceae</taxon>
        <taxon>Clostridium</taxon>
    </lineage>
</organism>
<dbReference type="PaxDb" id="195103-CPF_2848"/>
<dbReference type="EMBL" id="CP000246">
    <property type="protein sequence ID" value="ABG84181.1"/>
    <property type="molecule type" value="Genomic_DNA"/>
</dbReference>
<feature type="transmembrane region" description="Helical" evidence="7">
    <location>
        <begin position="85"/>
        <end position="102"/>
    </location>
</feature>
<evidence type="ECO:0000313" key="8">
    <source>
        <dbReference type="EMBL" id="ABG84181.1"/>
    </source>
</evidence>
<feature type="transmembrane region" description="Helical" evidence="7">
    <location>
        <begin position="109"/>
        <end position="126"/>
    </location>
</feature>
<dbReference type="InterPro" id="IPR010343">
    <property type="entry name" value="ArAE_1"/>
</dbReference>
<evidence type="ECO:0000256" key="7">
    <source>
        <dbReference type="SAM" id="Phobius"/>
    </source>
</evidence>
<evidence type="ECO:0000256" key="2">
    <source>
        <dbReference type="ARBA" id="ARBA00022475"/>
    </source>
</evidence>
<dbReference type="PANTHER" id="PTHR40064:SF1">
    <property type="entry name" value="MEMBRANE PROTEIN"/>
    <property type="match status" value="1"/>
</dbReference>
<evidence type="ECO:0000256" key="1">
    <source>
        <dbReference type="ARBA" id="ARBA00004651"/>
    </source>
</evidence>
<dbReference type="HOGENOM" id="CLU_093455_1_0_9"/>
<evidence type="ECO:0000256" key="3">
    <source>
        <dbReference type="ARBA" id="ARBA00022692"/>
    </source>
</evidence>
<feature type="transmembrane region" description="Helical" evidence="7">
    <location>
        <begin position="61"/>
        <end position="79"/>
    </location>
</feature>
<dbReference type="Proteomes" id="UP000001823">
    <property type="component" value="Chromosome"/>
</dbReference>
<dbReference type="Pfam" id="PF06081">
    <property type="entry name" value="ArAE_1"/>
    <property type="match status" value="1"/>
</dbReference>
<dbReference type="GO" id="GO:0005886">
    <property type="term" value="C:plasma membrane"/>
    <property type="evidence" value="ECO:0007669"/>
    <property type="project" value="UniProtKB-SubCell"/>
</dbReference>
<dbReference type="KEGG" id="cpf:CPF_2848"/>
<dbReference type="AlphaFoldDB" id="A0A0H2YT10"/>
<dbReference type="STRING" id="195103.CPF_2848"/>
<evidence type="ECO:0000256" key="6">
    <source>
        <dbReference type="SAM" id="Coils"/>
    </source>
</evidence>
<evidence type="ECO:0000313" key="9">
    <source>
        <dbReference type="Proteomes" id="UP000001823"/>
    </source>
</evidence>
<feature type="coiled-coil region" evidence="6">
    <location>
        <begin position="159"/>
        <end position="193"/>
    </location>
</feature>
<dbReference type="RefSeq" id="WP_003482466.1">
    <property type="nucleotide sequence ID" value="NC_008261.1"/>
</dbReference>
<proteinExistence type="predicted"/>
<accession>A0A0H2YT10</accession>
<evidence type="ECO:0008006" key="10">
    <source>
        <dbReference type="Google" id="ProtNLM"/>
    </source>
</evidence>
<name>A0A0H2YT10_CLOP1</name>
<keyword evidence="6" id="KW-0175">Coiled coil</keyword>
<dbReference type="GeneID" id="93000871"/>
<sequence length="193" mass="21555">MKGLALPKIGARNLKTALAVTLCIGFFELIHRQYPFYACIAAVICMKDTVENSYKMGKSRMIGTITGGLVGLALTFIALNFNLTRFSGIITGIGIVITIYLLNVFNRKGSVSIACIVLIAIMTNLHGKAPYAYAIDRIIDTFIGIIIALLINNYIYKYENKVKKDLENIEEKISRLEKEVKDDIKNLEENKKN</sequence>
<reference evidence="8 9" key="1">
    <citation type="journal article" date="2006" name="Genome Res.">
        <title>Skewed genomic variability in strains of the toxigenic bacterial pathogen, Clostridium perfringens.</title>
        <authorList>
            <person name="Myers G.S."/>
            <person name="Rasko D.A."/>
            <person name="Cheung J.K."/>
            <person name="Ravel J."/>
            <person name="Seshadri R."/>
            <person name="Deboy R.T."/>
            <person name="Ren Q."/>
            <person name="Varga J."/>
            <person name="Awad M.M."/>
            <person name="Brinkac L.M."/>
            <person name="Daugherty S.C."/>
            <person name="Haft D.H."/>
            <person name="Dodson R.J."/>
            <person name="Madupu R."/>
            <person name="Nelson W.C."/>
            <person name="Rosovitz M.J."/>
            <person name="Sullivan S.A."/>
            <person name="Khouri H."/>
            <person name="Dimitrov G.I."/>
            <person name="Watkins K.L."/>
            <person name="Mulligan S."/>
            <person name="Benton J."/>
            <person name="Radune D."/>
            <person name="Fisher D.J."/>
            <person name="Atkins H.S."/>
            <person name="Hiscox T."/>
            <person name="Jost B.H."/>
            <person name="Billington S.J."/>
            <person name="Songer J.G."/>
            <person name="McClane B.A."/>
            <person name="Titball R.W."/>
            <person name="Rood J.I."/>
            <person name="Melville S.B."/>
            <person name="Paulsen I.T."/>
        </authorList>
    </citation>
    <scope>NUCLEOTIDE SEQUENCE [LARGE SCALE GENOMIC DNA]</scope>
    <source>
        <strain evidence="9">ATCC 13124 / DSM 756 / JCM 1290 / NCIMB 6125 / NCTC 8237 / S 107 / Type A</strain>
    </source>
</reference>
<keyword evidence="2" id="KW-1003">Cell membrane</keyword>
<dbReference type="InterPro" id="IPR052984">
    <property type="entry name" value="UPF0421"/>
</dbReference>
<protein>
    <recommendedName>
        <fullName evidence="10">Transmembrane protein</fullName>
    </recommendedName>
</protein>
<dbReference type="PANTHER" id="PTHR40064">
    <property type="entry name" value="MEMBRANE PROTEIN-RELATED"/>
    <property type="match status" value="1"/>
</dbReference>
<keyword evidence="4 7" id="KW-1133">Transmembrane helix</keyword>
<feature type="transmembrane region" description="Helical" evidence="7">
    <location>
        <begin position="138"/>
        <end position="156"/>
    </location>
</feature>
<keyword evidence="5 7" id="KW-0472">Membrane</keyword>
<evidence type="ECO:0000256" key="4">
    <source>
        <dbReference type="ARBA" id="ARBA00022989"/>
    </source>
</evidence>
<comment type="subcellular location">
    <subcellularLocation>
        <location evidence="1">Cell membrane</location>
        <topology evidence="1">Multi-pass membrane protein</topology>
    </subcellularLocation>
</comment>